<feature type="region of interest" description="Disordered" evidence="1">
    <location>
        <begin position="19"/>
        <end position="46"/>
    </location>
</feature>
<keyword evidence="2" id="KW-0472">Membrane</keyword>
<sequence>MLRKGGDCRCAGTHVVMRGHSRQRRSLPSPTNCHSHRRESKSSTTLTFHSNPDMTLLRSFLGFTNFRNPLLRTATPSVFFAFAIQAAFAIPSVVAQTEKLYDFSGALTYVSVTVLSLCLPWLRVPLPFTGESIQNEGIAPGCLVPLRIAGRQAILNWRQLVLSGAVTVWATRLGSYLFLRILKEGRDSRFERIRHSWVNFSIAWMAQATWISVCLAPVVAINSVPVSALAGVPPVQLSDVIGLSLFVGGFVVEVIADWQKYTWSEEKKRKVHDEEFLTRGLWSKSRHPNYFGESVFWTGIATVAAGALSSAPVRSATGLQSLGALILPYASPAFTVFLLLKVSGVPLIERKYDKRYGERKDYQDWKKNTPMFIPKLL</sequence>
<reference evidence="3 4" key="1">
    <citation type="journal article" date="2024" name="Commun. Biol.">
        <title>Comparative genomic analysis of thermophilic fungi reveals convergent evolutionary adaptations and gene losses.</title>
        <authorList>
            <person name="Steindorff A.S."/>
            <person name="Aguilar-Pontes M.V."/>
            <person name="Robinson A.J."/>
            <person name="Andreopoulos B."/>
            <person name="LaButti K."/>
            <person name="Kuo A."/>
            <person name="Mondo S."/>
            <person name="Riley R."/>
            <person name="Otillar R."/>
            <person name="Haridas S."/>
            <person name="Lipzen A."/>
            <person name="Grimwood J."/>
            <person name="Schmutz J."/>
            <person name="Clum A."/>
            <person name="Reid I.D."/>
            <person name="Moisan M.C."/>
            <person name="Butler G."/>
            <person name="Nguyen T.T.M."/>
            <person name="Dewar K."/>
            <person name="Conant G."/>
            <person name="Drula E."/>
            <person name="Henrissat B."/>
            <person name="Hansel C."/>
            <person name="Singer S."/>
            <person name="Hutchinson M.I."/>
            <person name="de Vries R.P."/>
            <person name="Natvig D.O."/>
            <person name="Powell A.J."/>
            <person name="Tsang A."/>
            <person name="Grigoriev I.V."/>
        </authorList>
    </citation>
    <scope>NUCLEOTIDE SEQUENCE [LARGE SCALE GENOMIC DNA]</scope>
    <source>
        <strain evidence="3 4">ATCC 24622</strain>
    </source>
</reference>
<dbReference type="PANTHER" id="PTHR32251">
    <property type="entry name" value="3-OXO-5-ALPHA-STEROID 4-DEHYDROGENASE"/>
    <property type="match status" value="1"/>
</dbReference>
<feature type="transmembrane region" description="Helical" evidence="2">
    <location>
        <begin position="319"/>
        <end position="340"/>
    </location>
</feature>
<feature type="transmembrane region" description="Helical" evidence="2">
    <location>
        <begin position="294"/>
        <end position="313"/>
    </location>
</feature>
<protein>
    <recommendedName>
        <fullName evidence="5">Steroid 5-alpha reductase C-terminal domain-containing protein</fullName>
    </recommendedName>
</protein>
<feature type="transmembrane region" description="Helical" evidence="2">
    <location>
        <begin position="106"/>
        <end position="122"/>
    </location>
</feature>
<keyword evidence="2" id="KW-1133">Transmembrane helix</keyword>
<proteinExistence type="predicted"/>
<evidence type="ECO:0000313" key="4">
    <source>
        <dbReference type="Proteomes" id="UP001586593"/>
    </source>
</evidence>
<accession>A0ABR3XYE4</accession>
<dbReference type="PANTHER" id="PTHR32251:SF17">
    <property type="entry name" value="STEROID 5-ALPHA REDUCTASE C-TERMINAL DOMAIN-CONTAINING PROTEIN"/>
    <property type="match status" value="1"/>
</dbReference>
<dbReference type="Proteomes" id="UP001586593">
    <property type="component" value="Unassembled WGS sequence"/>
</dbReference>
<dbReference type="Pfam" id="PF06966">
    <property type="entry name" value="DUF1295"/>
    <property type="match status" value="1"/>
</dbReference>
<keyword evidence="2" id="KW-0812">Transmembrane</keyword>
<dbReference type="PROSITE" id="PS50244">
    <property type="entry name" value="S5A_REDUCTASE"/>
    <property type="match status" value="1"/>
</dbReference>
<feature type="transmembrane region" description="Helical" evidence="2">
    <location>
        <begin position="200"/>
        <end position="220"/>
    </location>
</feature>
<dbReference type="Gene3D" id="1.20.120.1630">
    <property type="match status" value="1"/>
</dbReference>
<dbReference type="EMBL" id="JAZHXJ010000030">
    <property type="protein sequence ID" value="KAL1880572.1"/>
    <property type="molecule type" value="Genomic_DNA"/>
</dbReference>
<keyword evidence="4" id="KW-1185">Reference proteome</keyword>
<feature type="transmembrane region" description="Helical" evidence="2">
    <location>
        <begin position="74"/>
        <end position="94"/>
    </location>
</feature>
<evidence type="ECO:0000256" key="2">
    <source>
        <dbReference type="SAM" id="Phobius"/>
    </source>
</evidence>
<name>A0ABR3XYE4_9PEZI</name>
<comment type="caution">
    <text evidence="3">The sequence shown here is derived from an EMBL/GenBank/DDBJ whole genome shotgun (WGS) entry which is preliminary data.</text>
</comment>
<gene>
    <name evidence="3" type="ORF">VTK73DRAFT_5377</name>
</gene>
<evidence type="ECO:0008006" key="5">
    <source>
        <dbReference type="Google" id="ProtNLM"/>
    </source>
</evidence>
<evidence type="ECO:0000313" key="3">
    <source>
        <dbReference type="EMBL" id="KAL1880572.1"/>
    </source>
</evidence>
<dbReference type="InterPro" id="IPR010721">
    <property type="entry name" value="UstE-like"/>
</dbReference>
<evidence type="ECO:0000256" key="1">
    <source>
        <dbReference type="SAM" id="MobiDB-lite"/>
    </source>
</evidence>
<organism evidence="3 4">
    <name type="scientific">Phialemonium thermophilum</name>
    <dbReference type="NCBI Taxonomy" id="223376"/>
    <lineage>
        <taxon>Eukaryota</taxon>
        <taxon>Fungi</taxon>
        <taxon>Dikarya</taxon>
        <taxon>Ascomycota</taxon>
        <taxon>Pezizomycotina</taxon>
        <taxon>Sordariomycetes</taxon>
        <taxon>Sordariomycetidae</taxon>
        <taxon>Cephalothecales</taxon>
        <taxon>Cephalothecaceae</taxon>
        <taxon>Phialemonium</taxon>
    </lineage>
</organism>
<feature type="transmembrane region" description="Helical" evidence="2">
    <location>
        <begin position="240"/>
        <end position="258"/>
    </location>
</feature>